<sequence length="193" mass="20752">MLQKIPAGLGRALQNMRHGPDELASGVPAFENVPEVIGLTSPAFATDGGMPARFTDDGEGISPPLEWVGVPPEAEALVLMIEDMDSPTPKPLVHAILADLPPRDGGLPEGALPGSDHVHENETLGMGRNSFLRRAYLPPDPPRGHGPHRYAFQLFALDSVPEFRAVPGRRALLEALEGHVIARGLLIGTYERR</sequence>
<dbReference type="SUPFAM" id="SSF49777">
    <property type="entry name" value="PEBP-like"/>
    <property type="match status" value="1"/>
</dbReference>
<dbReference type="RefSeq" id="WP_422918699.1">
    <property type="nucleotide sequence ID" value="NZ_JAMZEJ010000002.1"/>
</dbReference>
<dbReference type="GO" id="GO:0004860">
    <property type="term" value="F:protein kinase inhibitor activity"/>
    <property type="evidence" value="ECO:0007669"/>
    <property type="project" value="UniProtKB-KW"/>
</dbReference>
<dbReference type="Gene3D" id="3.90.280.10">
    <property type="entry name" value="PEBP-like"/>
    <property type="match status" value="1"/>
</dbReference>
<accession>A0ABT1VUF5</accession>
<organism evidence="1 2">
    <name type="scientific">Rhizosaccharibacter radicis</name>
    <dbReference type="NCBI Taxonomy" id="2782605"/>
    <lineage>
        <taxon>Bacteria</taxon>
        <taxon>Pseudomonadati</taxon>
        <taxon>Pseudomonadota</taxon>
        <taxon>Alphaproteobacteria</taxon>
        <taxon>Acetobacterales</taxon>
        <taxon>Acetobacteraceae</taxon>
        <taxon>Rhizosaccharibacter</taxon>
    </lineage>
</organism>
<dbReference type="Proteomes" id="UP001524547">
    <property type="component" value="Unassembled WGS sequence"/>
</dbReference>
<protein>
    <submittedName>
        <fullName evidence="1">YbhB/YbcL family Raf kinase inhibitor-like protein</fullName>
    </submittedName>
</protein>
<dbReference type="Pfam" id="PF01161">
    <property type="entry name" value="PBP"/>
    <property type="match status" value="1"/>
</dbReference>
<keyword evidence="1" id="KW-0649">Protein kinase inhibitor</keyword>
<keyword evidence="2" id="KW-1185">Reference proteome</keyword>
<dbReference type="PANTHER" id="PTHR30289:SF1">
    <property type="entry name" value="PEBP (PHOSPHATIDYLETHANOLAMINE-BINDING PROTEIN) FAMILY PROTEIN"/>
    <property type="match status" value="1"/>
</dbReference>
<name>A0ABT1VUF5_9PROT</name>
<dbReference type="CDD" id="cd00865">
    <property type="entry name" value="PEBP_bact_arch"/>
    <property type="match status" value="1"/>
</dbReference>
<dbReference type="InterPro" id="IPR036610">
    <property type="entry name" value="PEBP-like_sf"/>
</dbReference>
<comment type="caution">
    <text evidence="1">The sequence shown here is derived from an EMBL/GenBank/DDBJ whole genome shotgun (WGS) entry which is preliminary data.</text>
</comment>
<evidence type="ECO:0000313" key="2">
    <source>
        <dbReference type="Proteomes" id="UP001524547"/>
    </source>
</evidence>
<proteinExistence type="predicted"/>
<evidence type="ECO:0000313" key="1">
    <source>
        <dbReference type="EMBL" id="MCQ8239971.1"/>
    </source>
</evidence>
<dbReference type="EMBL" id="JAMZEJ010000002">
    <property type="protein sequence ID" value="MCQ8239971.1"/>
    <property type="molecule type" value="Genomic_DNA"/>
</dbReference>
<dbReference type="PANTHER" id="PTHR30289">
    <property type="entry name" value="UNCHARACTERIZED PROTEIN YBCL-RELATED"/>
    <property type="match status" value="1"/>
</dbReference>
<dbReference type="InterPro" id="IPR005247">
    <property type="entry name" value="YbhB_YbcL/LppC-like"/>
</dbReference>
<gene>
    <name evidence="1" type="ORF">NFI88_03835</name>
</gene>
<reference evidence="1 2" key="1">
    <citation type="submission" date="2022-06" db="EMBL/GenBank/DDBJ databases">
        <title>Rhizosaccharibacter gen. nov. sp. nov. KSS12, endophytic bacteria isolated from sugarcane.</title>
        <authorList>
            <person name="Pitiwittayakul N."/>
        </authorList>
    </citation>
    <scope>NUCLEOTIDE SEQUENCE [LARGE SCALE GENOMIC DNA]</scope>
    <source>
        <strain evidence="1 2">KSS12</strain>
    </source>
</reference>
<dbReference type="NCBIfam" id="TIGR00481">
    <property type="entry name" value="YbhB/YbcL family Raf kinase inhibitor-like protein"/>
    <property type="match status" value="1"/>
</dbReference>
<dbReference type="InterPro" id="IPR008914">
    <property type="entry name" value="PEBP"/>
</dbReference>